<gene>
    <name evidence="7" type="ORF">AAIG11_13475</name>
</gene>
<dbReference type="PROSITE" id="PS00369">
    <property type="entry name" value="PTS_HPR_HIS"/>
    <property type="match status" value="1"/>
</dbReference>
<keyword evidence="5" id="KW-0598">Phosphotransferase system</keyword>
<dbReference type="InterPro" id="IPR035895">
    <property type="entry name" value="HPr-like_sf"/>
</dbReference>
<comment type="subcellular location">
    <subcellularLocation>
        <location evidence="2">Cytoplasm</location>
    </subcellularLocation>
</comment>
<dbReference type="InterPro" id="IPR050399">
    <property type="entry name" value="HPr"/>
</dbReference>
<dbReference type="SUPFAM" id="SSF55594">
    <property type="entry name" value="HPr-like"/>
    <property type="match status" value="1"/>
</dbReference>
<reference evidence="7 8" key="1">
    <citation type="submission" date="2024-04" db="EMBL/GenBank/DDBJ databases">
        <title>Genome sequencing and metabolic network reconstruction of aminoacids and betaine degradation by Anoxynatronum sibiricum.</title>
        <authorList>
            <person name="Detkova E.N."/>
            <person name="Boltjanskaja Y.V."/>
            <person name="Mardanov A.V."/>
            <person name="Kevbrin V."/>
        </authorList>
    </citation>
    <scope>NUCLEOTIDE SEQUENCE [LARGE SCALE GENOMIC DNA]</scope>
    <source>
        <strain evidence="7 8">Z-7981</strain>
    </source>
</reference>
<evidence type="ECO:0000313" key="8">
    <source>
        <dbReference type="Proteomes" id="UP001407405"/>
    </source>
</evidence>
<dbReference type="PANTHER" id="PTHR33705">
    <property type="entry name" value="PHOSPHOCARRIER PROTEIN HPR"/>
    <property type="match status" value="1"/>
</dbReference>
<evidence type="ECO:0000256" key="5">
    <source>
        <dbReference type="ARBA" id="ARBA00022683"/>
    </source>
</evidence>
<dbReference type="PANTHER" id="PTHR33705:SF2">
    <property type="entry name" value="PHOSPHOCARRIER PROTEIN NPR"/>
    <property type="match status" value="1"/>
</dbReference>
<organism evidence="7 8">
    <name type="scientific">Anoxynatronum sibiricum</name>
    <dbReference type="NCBI Taxonomy" id="210623"/>
    <lineage>
        <taxon>Bacteria</taxon>
        <taxon>Bacillati</taxon>
        <taxon>Bacillota</taxon>
        <taxon>Clostridia</taxon>
        <taxon>Eubacteriales</taxon>
        <taxon>Clostridiaceae</taxon>
        <taxon>Anoxynatronum</taxon>
    </lineage>
</organism>
<protein>
    <recommendedName>
        <fullName evidence="3">Phosphocarrier protein HPr</fullName>
    </recommendedName>
</protein>
<dbReference type="EMBL" id="JBCITM010000016">
    <property type="protein sequence ID" value="MEN1761493.1"/>
    <property type="molecule type" value="Genomic_DNA"/>
</dbReference>
<dbReference type="InterPro" id="IPR000032">
    <property type="entry name" value="HPr-like"/>
</dbReference>
<dbReference type="PRINTS" id="PR00107">
    <property type="entry name" value="PHOSPHOCPHPR"/>
</dbReference>
<evidence type="ECO:0000256" key="1">
    <source>
        <dbReference type="ARBA" id="ARBA00003681"/>
    </source>
</evidence>
<comment type="caution">
    <text evidence="7">The sequence shown here is derived from an EMBL/GenBank/DDBJ whole genome shotgun (WGS) entry which is preliminary data.</text>
</comment>
<accession>A0ABU9VWG0</accession>
<evidence type="ECO:0000256" key="4">
    <source>
        <dbReference type="ARBA" id="ARBA00022490"/>
    </source>
</evidence>
<evidence type="ECO:0000256" key="3">
    <source>
        <dbReference type="ARBA" id="ARBA00020422"/>
    </source>
</evidence>
<feature type="domain" description="HPr" evidence="6">
    <location>
        <begin position="1"/>
        <end position="88"/>
    </location>
</feature>
<comment type="function">
    <text evidence="1">General (non sugar-specific) component of the phosphoenolpyruvate-dependent sugar phosphotransferase system (sugar PTS). This major carbohydrate active-transport system catalyzes the phosphorylation of incoming sugar substrates concomitantly with their translocation across the cell membrane. The phosphoryl group from phosphoenolpyruvate (PEP) is transferred to the phosphoryl carrier protein HPr by enzyme I. Phospho-HPr then transfers it to the PTS EIIA domain.</text>
</comment>
<keyword evidence="8" id="KW-1185">Reference proteome</keyword>
<dbReference type="PROSITE" id="PS51350">
    <property type="entry name" value="PTS_HPR_DOM"/>
    <property type="match status" value="1"/>
</dbReference>
<dbReference type="NCBIfam" id="TIGR01003">
    <property type="entry name" value="PTS_HPr_family"/>
    <property type="match status" value="1"/>
</dbReference>
<dbReference type="RefSeq" id="WP_343186781.1">
    <property type="nucleotide sequence ID" value="NZ_JBCITM010000016.1"/>
</dbReference>
<proteinExistence type="predicted"/>
<sequence>MLEKVIQVTNETGIHARPAAILVKVAMRFDSDIFVYRSGNEYDAKSIMNVMSMGVRKGEEIHLKVNGPDEAEAFRTITALIENDFKEA</sequence>
<evidence type="ECO:0000259" key="6">
    <source>
        <dbReference type="PROSITE" id="PS51350"/>
    </source>
</evidence>
<dbReference type="CDD" id="cd00367">
    <property type="entry name" value="PTS-HPr_like"/>
    <property type="match status" value="1"/>
</dbReference>
<dbReference type="Gene3D" id="3.30.1340.10">
    <property type="entry name" value="HPr-like"/>
    <property type="match status" value="1"/>
</dbReference>
<dbReference type="InterPro" id="IPR001020">
    <property type="entry name" value="PTS_HPr_His_P_site"/>
</dbReference>
<dbReference type="Pfam" id="PF00381">
    <property type="entry name" value="PTS-HPr"/>
    <property type="match status" value="1"/>
</dbReference>
<evidence type="ECO:0000256" key="2">
    <source>
        <dbReference type="ARBA" id="ARBA00004496"/>
    </source>
</evidence>
<keyword evidence="4" id="KW-0963">Cytoplasm</keyword>
<dbReference type="Proteomes" id="UP001407405">
    <property type="component" value="Unassembled WGS sequence"/>
</dbReference>
<name>A0ABU9VWG0_9CLOT</name>
<evidence type="ECO:0000313" key="7">
    <source>
        <dbReference type="EMBL" id="MEN1761493.1"/>
    </source>
</evidence>